<feature type="compositionally biased region" description="Basic and acidic residues" evidence="1">
    <location>
        <begin position="63"/>
        <end position="74"/>
    </location>
</feature>
<dbReference type="EMBL" id="AVOT02110221">
    <property type="protein sequence ID" value="MBW0581522.1"/>
    <property type="molecule type" value="Genomic_DNA"/>
</dbReference>
<keyword evidence="3" id="KW-1185">Reference proteome</keyword>
<sequence>MKDARASTSSQKLASTFETLIESPEADMTAITVVRTESFPTGNRKVQKIKGWLKCQSILSEDKKKGLAHKKDNSPVKAPQASPGSKHGKASPKEQSEGKEKGKVQVELTLPTELQNSKEKIAMDNVFNMARTLMEFKNKEEERLNQ</sequence>
<protein>
    <submittedName>
        <fullName evidence="2">Uncharacterized protein</fullName>
    </submittedName>
</protein>
<accession>A0A9Q3KKR7</accession>
<feature type="region of interest" description="Disordered" evidence="1">
    <location>
        <begin position="63"/>
        <end position="111"/>
    </location>
</feature>
<evidence type="ECO:0000313" key="3">
    <source>
        <dbReference type="Proteomes" id="UP000765509"/>
    </source>
</evidence>
<organism evidence="2 3">
    <name type="scientific">Austropuccinia psidii MF-1</name>
    <dbReference type="NCBI Taxonomy" id="1389203"/>
    <lineage>
        <taxon>Eukaryota</taxon>
        <taxon>Fungi</taxon>
        <taxon>Dikarya</taxon>
        <taxon>Basidiomycota</taxon>
        <taxon>Pucciniomycotina</taxon>
        <taxon>Pucciniomycetes</taxon>
        <taxon>Pucciniales</taxon>
        <taxon>Sphaerophragmiaceae</taxon>
        <taxon>Austropuccinia</taxon>
    </lineage>
</organism>
<comment type="caution">
    <text evidence="2">The sequence shown here is derived from an EMBL/GenBank/DDBJ whole genome shotgun (WGS) entry which is preliminary data.</text>
</comment>
<dbReference type="AlphaFoldDB" id="A0A9Q3KKR7"/>
<dbReference type="Proteomes" id="UP000765509">
    <property type="component" value="Unassembled WGS sequence"/>
</dbReference>
<gene>
    <name evidence="2" type="ORF">O181_121237</name>
</gene>
<evidence type="ECO:0000256" key="1">
    <source>
        <dbReference type="SAM" id="MobiDB-lite"/>
    </source>
</evidence>
<proteinExistence type="predicted"/>
<name>A0A9Q3KKR7_9BASI</name>
<evidence type="ECO:0000313" key="2">
    <source>
        <dbReference type="EMBL" id="MBW0581522.1"/>
    </source>
</evidence>
<feature type="compositionally biased region" description="Basic and acidic residues" evidence="1">
    <location>
        <begin position="91"/>
        <end position="104"/>
    </location>
</feature>
<reference evidence="2" key="1">
    <citation type="submission" date="2021-03" db="EMBL/GenBank/DDBJ databases">
        <title>Draft genome sequence of rust myrtle Austropuccinia psidii MF-1, a brazilian biotype.</title>
        <authorList>
            <person name="Quecine M.C."/>
            <person name="Pachon D.M.R."/>
            <person name="Bonatelli M.L."/>
            <person name="Correr F.H."/>
            <person name="Franceschini L.M."/>
            <person name="Leite T.F."/>
            <person name="Margarido G.R.A."/>
            <person name="Almeida C.A."/>
            <person name="Ferrarezi J.A."/>
            <person name="Labate C.A."/>
        </authorList>
    </citation>
    <scope>NUCLEOTIDE SEQUENCE</scope>
    <source>
        <strain evidence="2">MF-1</strain>
    </source>
</reference>